<protein>
    <recommendedName>
        <fullName evidence="3">Endonuclease/exonuclease/phosphatase domain-containing protein</fullName>
    </recommendedName>
</protein>
<dbReference type="AlphaFoldDB" id="A0A843WKU9"/>
<name>A0A843WKU9_COLES</name>
<gene>
    <name evidence="1" type="ORF">Taro_041182</name>
</gene>
<evidence type="ECO:0000313" key="1">
    <source>
        <dbReference type="EMBL" id="MQM08327.1"/>
    </source>
</evidence>
<dbReference type="Gene3D" id="3.60.10.10">
    <property type="entry name" value="Endonuclease/exonuclease/phosphatase"/>
    <property type="match status" value="1"/>
</dbReference>
<organism evidence="1 2">
    <name type="scientific">Colocasia esculenta</name>
    <name type="common">Wild taro</name>
    <name type="synonym">Arum esculentum</name>
    <dbReference type="NCBI Taxonomy" id="4460"/>
    <lineage>
        <taxon>Eukaryota</taxon>
        <taxon>Viridiplantae</taxon>
        <taxon>Streptophyta</taxon>
        <taxon>Embryophyta</taxon>
        <taxon>Tracheophyta</taxon>
        <taxon>Spermatophyta</taxon>
        <taxon>Magnoliopsida</taxon>
        <taxon>Liliopsida</taxon>
        <taxon>Araceae</taxon>
        <taxon>Aroideae</taxon>
        <taxon>Colocasieae</taxon>
        <taxon>Colocasia</taxon>
    </lineage>
</organism>
<sequence length="105" mass="11390">MVNQSEQHITMAMANENGLTFFITAIYASCLVDRRRQLFDELLDFSYSVNTPWLVGGDFNCVALPSEKLGGSSVNLQSMMDFNAFSSAASLSDAGYIGCSEGKAN</sequence>
<evidence type="ECO:0008006" key="3">
    <source>
        <dbReference type="Google" id="ProtNLM"/>
    </source>
</evidence>
<proteinExistence type="predicted"/>
<dbReference type="Proteomes" id="UP000652761">
    <property type="component" value="Unassembled WGS sequence"/>
</dbReference>
<dbReference type="EMBL" id="NMUH01004091">
    <property type="protein sequence ID" value="MQM08327.1"/>
    <property type="molecule type" value="Genomic_DNA"/>
</dbReference>
<keyword evidence="2" id="KW-1185">Reference proteome</keyword>
<evidence type="ECO:0000313" key="2">
    <source>
        <dbReference type="Proteomes" id="UP000652761"/>
    </source>
</evidence>
<dbReference type="OrthoDB" id="1748181at2759"/>
<dbReference type="InterPro" id="IPR036691">
    <property type="entry name" value="Endo/exonu/phosph_ase_sf"/>
</dbReference>
<accession>A0A843WKU9</accession>
<reference evidence="1" key="1">
    <citation type="submission" date="2017-07" db="EMBL/GenBank/DDBJ databases">
        <title>Taro Niue Genome Assembly and Annotation.</title>
        <authorList>
            <person name="Atibalentja N."/>
            <person name="Keating K."/>
            <person name="Fields C.J."/>
        </authorList>
    </citation>
    <scope>NUCLEOTIDE SEQUENCE</scope>
    <source>
        <strain evidence="1">Niue_2</strain>
        <tissue evidence="1">Leaf</tissue>
    </source>
</reference>
<dbReference type="SUPFAM" id="SSF56219">
    <property type="entry name" value="DNase I-like"/>
    <property type="match status" value="1"/>
</dbReference>
<comment type="caution">
    <text evidence="1">The sequence shown here is derived from an EMBL/GenBank/DDBJ whole genome shotgun (WGS) entry which is preliminary data.</text>
</comment>